<feature type="transmembrane region" description="Helical" evidence="14">
    <location>
        <begin position="7"/>
        <end position="26"/>
    </location>
</feature>
<dbReference type="PRINTS" id="PR00344">
    <property type="entry name" value="BCTRLSENSOR"/>
</dbReference>
<evidence type="ECO:0000256" key="1">
    <source>
        <dbReference type="ARBA" id="ARBA00000085"/>
    </source>
</evidence>
<evidence type="ECO:0000256" key="13">
    <source>
        <dbReference type="ARBA" id="ARBA00023136"/>
    </source>
</evidence>
<dbReference type="EC" id="2.7.13.3" evidence="3"/>
<evidence type="ECO:0000256" key="3">
    <source>
        <dbReference type="ARBA" id="ARBA00012438"/>
    </source>
</evidence>
<dbReference type="Proteomes" id="UP000094580">
    <property type="component" value="Unassembled WGS sequence"/>
</dbReference>
<evidence type="ECO:0000256" key="11">
    <source>
        <dbReference type="ARBA" id="ARBA00022989"/>
    </source>
</evidence>
<evidence type="ECO:0000256" key="7">
    <source>
        <dbReference type="ARBA" id="ARBA00022692"/>
    </source>
</evidence>
<keyword evidence="9 17" id="KW-0418">Kinase</keyword>
<keyword evidence="6" id="KW-0808">Transferase</keyword>
<dbReference type="SMART" id="SM00387">
    <property type="entry name" value="HATPase_c"/>
    <property type="match status" value="1"/>
</dbReference>
<keyword evidence="13 14" id="KW-0472">Membrane</keyword>
<evidence type="ECO:0000313" key="18">
    <source>
        <dbReference type="Proteomes" id="UP000094580"/>
    </source>
</evidence>
<keyword evidence="12" id="KW-0902">Two-component regulatory system</keyword>
<evidence type="ECO:0000256" key="10">
    <source>
        <dbReference type="ARBA" id="ARBA00022840"/>
    </source>
</evidence>
<dbReference type="CDD" id="cd06225">
    <property type="entry name" value="HAMP"/>
    <property type="match status" value="1"/>
</dbReference>
<gene>
    <name evidence="17" type="ORF">BED47_14255</name>
</gene>
<keyword evidence="4" id="KW-1003">Cell membrane</keyword>
<evidence type="ECO:0000256" key="2">
    <source>
        <dbReference type="ARBA" id="ARBA00004651"/>
    </source>
</evidence>
<protein>
    <recommendedName>
        <fullName evidence="3">histidine kinase</fullName>
        <ecNumber evidence="3">2.7.13.3</ecNumber>
    </recommendedName>
</protein>
<dbReference type="InterPro" id="IPR036890">
    <property type="entry name" value="HATPase_C_sf"/>
</dbReference>
<comment type="catalytic activity">
    <reaction evidence="1">
        <text>ATP + protein L-histidine = ADP + protein N-phospho-L-histidine.</text>
        <dbReference type="EC" id="2.7.13.3"/>
    </reaction>
</comment>
<dbReference type="SMART" id="SM00304">
    <property type="entry name" value="HAMP"/>
    <property type="match status" value="1"/>
</dbReference>
<feature type="transmembrane region" description="Helical" evidence="14">
    <location>
        <begin position="177"/>
        <end position="196"/>
    </location>
</feature>
<evidence type="ECO:0000256" key="9">
    <source>
        <dbReference type="ARBA" id="ARBA00022777"/>
    </source>
</evidence>
<evidence type="ECO:0000256" key="6">
    <source>
        <dbReference type="ARBA" id="ARBA00022679"/>
    </source>
</evidence>
<keyword evidence="5" id="KW-0597">Phosphoprotein</keyword>
<dbReference type="PANTHER" id="PTHR34220:SF11">
    <property type="entry name" value="SENSOR PROTEIN KINASE HPTS"/>
    <property type="match status" value="1"/>
</dbReference>
<dbReference type="Pfam" id="PF06580">
    <property type="entry name" value="His_kinase"/>
    <property type="match status" value="1"/>
</dbReference>
<proteinExistence type="predicted"/>
<dbReference type="EMBL" id="MDKC01000036">
    <property type="protein sequence ID" value="ODG90023.1"/>
    <property type="molecule type" value="Genomic_DNA"/>
</dbReference>
<evidence type="ECO:0000259" key="16">
    <source>
        <dbReference type="PROSITE" id="PS50885"/>
    </source>
</evidence>
<feature type="domain" description="Histidine kinase" evidence="15">
    <location>
        <begin position="365"/>
        <end position="471"/>
    </location>
</feature>
<keyword evidence="11 14" id="KW-1133">Transmembrane helix</keyword>
<dbReference type="Gene3D" id="6.10.340.10">
    <property type="match status" value="1"/>
</dbReference>
<dbReference type="Pfam" id="PF02518">
    <property type="entry name" value="HATPase_c"/>
    <property type="match status" value="1"/>
</dbReference>
<comment type="caution">
    <text evidence="17">The sequence shown here is derived from an EMBL/GenBank/DDBJ whole genome shotgun (WGS) entry which is preliminary data.</text>
</comment>
<organism evidence="17 18">
    <name type="scientific">Gottfriedia luciferensis</name>
    <dbReference type="NCBI Taxonomy" id="178774"/>
    <lineage>
        <taxon>Bacteria</taxon>
        <taxon>Bacillati</taxon>
        <taxon>Bacillota</taxon>
        <taxon>Bacilli</taxon>
        <taxon>Bacillales</taxon>
        <taxon>Bacillaceae</taxon>
        <taxon>Gottfriedia</taxon>
    </lineage>
</organism>
<evidence type="ECO:0000313" key="17">
    <source>
        <dbReference type="EMBL" id="ODG90023.1"/>
    </source>
</evidence>
<dbReference type="InterPro" id="IPR004358">
    <property type="entry name" value="Sig_transdc_His_kin-like_C"/>
</dbReference>
<dbReference type="PROSITE" id="PS50109">
    <property type="entry name" value="HIS_KIN"/>
    <property type="match status" value="1"/>
</dbReference>
<evidence type="ECO:0000256" key="12">
    <source>
        <dbReference type="ARBA" id="ARBA00023012"/>
    </source>
</evidence>
<dbReference type="InterPro" id="IPR003660">
    <property type="entry name" value="HAMP_dom"/>
</dbReference>
<feature type="domain" description="HAMP" evidence="16">
    <location>
        <begin position="198"/>
        <end position="251"/>
    </location>
</feature>
<evidence type="ECO:0000256" key="14">
    <source>
        <dbReference type="SAM" id="Phobius"/>
    </source>
</evidence>
<dbReference type="RefSeq" id="WP_069035352.1">
    <property type="nucleotide sequence ID" value="NZ_MDKC01000036.1"/>
</dbReference>
<dbReference type="Pfam" id="PF00672">
    <property type="entry name" value="HAMP"/>
    <property type="match status" value="1"/>
</dbReference>
<keyword evidence="10" id="KW-0067">ATP-binding</keyword>
<dbReference type="SUPFAM" id="SSF55874">
    <property type="entry name" value="ATPase domain of HSP90 chaperone/DNA topoisomerase II/histidine kinase"/>
    <property type="match status" value="1"/>
</dbReference>
<dbReference type="InterPro" id="IPR003594">
    <property type="entry name" value="HATPase_dom"/>
</dbReference>
<keyword evidence="18" id="KW-1185">Reference proteome</keyword>
<keyword evidence="8" id="KW-0547">Nucleotide-binding</keyword>
<dbReference type="GO" id="GO:0016301">
    <property type="term" value="F:kinase activity"/>
    <property type="evidence" value="ECO:0007669"/>
    <property type="project" value="UniProtKB-KW"/>
</dbReference>
<dbReference type="SUPFAM" id="SSF158472">
    <property type="entry name" value="HAMP domain-like"/>
    <property type="match status" value="1"/>
</dbReference>
<evidence type="ECO:0000256" key="4">
    <source>
        <dbReference type="ARBA" id="ARBA00022475"/>
    </source>
</evidence>
<accession>A0ABX2ZJY5</accession>
<dbReference type="InterPro" id="IPR050640">
    <property type="entry name" value="Bact_2-comp_sensor_kinase"/>
</dbReference>
<evidence type="ECO:0000256" key="8">
    <source>
        <dbReference type="ARBA" id="ARBA00022741"/>
    </source>
</evidence>
<dbReference type="Gene3D" id="3.30.565.10">
    <property type="entry name" value="Histidine kinase-like ATPase, C-terminal domain"/>
    <property type="match status" value="1"/>
</dbReference>
<comment type="subcellular location">
    <subcellularLocation>
        <location evidence="2">Cell membrane</location>
        <topology evidence="2">Multi-pass membrane protein</topology>
    </subcellularLocation>
</comment>
<sequence length="473" mass="54475">MKIRTKLFIFIPILVILLNLVSFFIFENGKKVQESYNLMINKIFLYKQISSETQENLSLVSSYIINPQPKNYRSILQHKSNLQKLKKELLTHNATKNNQLVLENFTHMIDSFLELETSITDNLVSQNFSSYTDQYRDIEKISGFIREDSQNLVDLELSNYQPIFRKIIANTQSMNQLGVQLFVITTIISIVFAIWLSRSIVIPINRLVYMAKQIGKGNFNVDPPTLYRNNEIGILGKILNEMSKNLSNLMMKNIEIVEKDRLVKELELKALQSQINPHFLFNTLNVISKLAYIEGAEQTSDLTVSTSNLLRYNLRKLDEPVTLLEEVRNAEEYFSIQKARFRDRVRFELNIEESCLGNKVPCLTLQPLLENAFIHGIEGMEQGAVIGITIKNHDNYIYIEIYDNGAGMKEETREALLTSSMPIISQKSSTGLGTTNVFKRWRLFYGEEDIVDIKSERNKGTTIILKLPVSSKF</sequence>
<dbReference type="PANTHER" id="PTHR34220">
    <property type="entry name" value="SENSOR HISTIDINE KINASE YPDA"/>
    <property type="match status" value="1"/>
</dbReference>
<dbReference type="InterPro" id="IPR010559">
    <property type="entry name" value="Sig_transdc_His_kin_internal"/>
</dbReference>
<evidence type="ECO:0000259" key="15">
    <source>
        <dbReference type="PROSITE" id="PS50109"/>
    </source>
</evidence>
<reference evidence="17 18" key="1">
    <citation type="submission" date="2016-07" db="EMBL/GenBank/DDBJ databases">
        <authorList>
            <person name="Townsley L."/>
            <person name="Shank E.A."/>
        </authorList>
    </citation>
    <scope>NUCLEOTIDE SEQUENCE [LARGE SCALE GENOMIC DNA]</scope>
    <source>
        <strain evidence="17 18">CH01</strain>
    </source>
</reference>
<name>A0ABX2ZJY5_9BACI</name>
<dbReference type="InterPro" id="IPR005467">
    <property type="entry name" value="His_kinase_dom"/>
</dbReference>
<evidence type="ECO:0000256" key="5">
    <source>
        <dbReference type="ARBA" id="ARBA00022553"/>
    </source>
</evidence>
<keyword evidence="7 14" id="KW-0812">Transmembrane</keyword>
<dbReference type="PROSITE" id="PS50885">
    <property type="entry name" value="HAMP"/>
    <property type="match status" value="1"/>
</dbReference>